<dbReference type="CDD" id="cd07961">
    <property type="entry name" value="Anticodon_Ia_Ile_ABEc"/>
    <property type="match status" value="1"/>
</dbReference>
<evidence type="ECO:0000259" key="9">
    <source>
        <dbReference type="Pfam" id="PF00133"/>
    </source>
</evidence>
<comment type="catalytic activity">
    <reaction evidence="7 8">
        <text>tRNA(Ile) + L-isoleucine + ATP = L-isoleucyl-tRNA(Ile) + AMP + diphosphate</text>
        <dbReference type="Rhea" id="RHEA:11060"/>
        <dbReference type="Rhea" id="RHEA-COMP:9666"/>
        <dbReference type="Rhea" id="RHEA-COMP:9695"/>
        <dbReference type="ChEBI" id="CHEBI:30616"/>
        <dbReference type="ChEBI" id="CHEBI:33019"/>
        <dbReference type="ChEBI" id="CHEBI:58045"/>
        <dbReference type="ChEBI" id="CHEBI:78442"/>
        <dbReference type="ChEBI" id="CHEBI:78528"/>
        <dbReference type="ChEBI" id="CHEBI:456215"/>
        <dbReference type="EC" id="6.1.1.5"/>
    </reaction>
</comment>
<dbReference type="PANTHER" id="PTHR42780:SF1">
    <property type="entry name" value="ISOLEUCINE--TRNA LIGASE, CYTOPLASMIC"/>
    <property type="match status" value="1"/>
</dbReference>
<dbReference type="NCBIfam" id="TIGR00392">
    <property type="entry name" value="ileS"/>
    <property type="match status" value="1"/>
</dbReference>
<keyword evidence="2 8" id="KW-0547">Nucleotide-binding</keyword>
<evidence type="ECO:0000256" key="8">
    <source>
        <dbReference type="HAMAP-Rule" id="MF_02003"/>
    </source>
</evidence>
<dbReference type="Pfam" id="PF19302">
    <property type="entry name" value="DUF5915"/>
    <property type="match status" value="1"/>
</dbReference>
<evidence type="ECO:0000256" key="1">
    <source>
        <dbReference type="ARBA" id="ARBA00022598"/>
    </source>
</evidence>
<keyword evidence="4 8" id="KW-0648">Protein biosynthesis</keyword>
<keyword evidence="8" id="KW-0862">Zinc</keyword>
<evidence type="ECO:0000256" key="6">
    <source>
        <dbReference type="ARBA" id="ARBA00025217"/>
    </source>
</evidence>
<evidence type="ECO:0000256" key="5">
    <source>
        <dbReference type="ARBA" id="ARBA00023146"/>
    </source>
</evidence>
<evidence type="ECO:0000256" key="3">
    <source>
        <dbReference type="ARBA" id="ARBA00022840"/>
    </source>
</evidence>
<keyword evidence="5 8" id="KW-0030">Aminoacyl-tRNA synthetase</keyword>
<proteinExistence type="inferred from homology"/>
<feature type="binding site" evidence="8">
    <location>
        <position position="685"/>
    </location>
    <ligand>
        <name>ATP</name>
        <dbReference type="ChEBI" id="CHEBI:30616"/>
    </ligand>
</feature>
<dbReference type="Pfam" id="PF08264">
    <property type="entry name" value="Anticodon_1"/>
    <property type="match status" value="1"/>
</dbReference>
<comment type="function">
    <text evidence="6 8">Catalyzes the attachment of isoleucine to tRNA(Ile). As IleRS can inadvertently accommodate and process structurally similar amino acids such as valine, to avoid such errors it has two additional distinct tRNA(Ile)-dependent editing activities. One activity is designated as 'pretransfer' editing and involves the hydrolysis of activated Val-AMP. The other activity is designated 'posttransfer' editing and involves deacylation of mischarged Val-tRNA(Ile).</text>
</comment>
<evidence type="ECO:0000256" key="7">
    <source>
        <dbReference type="ARBA" id="ARBA00048359"/>
    </source>
</evidence>
<dbReference type="InterPro" id="IPR013155">
    <property type="entry name" value="M/V/L/I-tRNA-synth_anticd-bd"/>
</dbReference>
<dbReference type="SUPFAM" id="SSF50677">
    <property type="entry name" value="ValRS/IleRS/LeuRS editing domain"/>
    <property type="match status" value="1"/>
</dbReference>
<dbReference type="InterPro" id="IPR009008">
    <property type="entry name" value="Val/Leu/Ile-tRNA-synth_edit"/>
</dbReference>
<protein>
    <recommendedName>
        <fullName evidence="8">Isoleucine--tRNA ligase</fullName>
        <ecNumber evidence="8">6.1.1.5</ecNumber>
    </recommendedName>
    <alternativeName>
        <fullName evidence="8">Isoleucyl-tRNA synthetase</fullName>
        <shortName evidence="8">IleRS</shortName>
    </alternativeName>
</protein>
<dbReference type="SUPFAM" id="SSF47323">
    <property type="entry name" value="Anticodon-binding domain of a subclass of class I aminoacyl-tRNA synthetases"/>
    <property type="match status" value="1"/>
</dbReference>
<dbReference type="CDD" id="cd00818">
    <property type="entry name" value="IleRS_core"/>
    <property type="match status" value="1"/>
</dbReference>
<dbReference type="EMBL" id="JBHSDC010000003">
    <property type="protein sequence ID" value="MFC4231162.1"/>
    <property type="molecule type" value="Genomic_DNA"/>
</dbReference>
<dbReference type="InterPro" id="IPR002300">
    <property type="entry name" value="aa-tRNA-synth_Ia"/>
</dbReference>
<evidence type="ECO:0000256" key="2">
    <source>
        <dbReference type="ARBA" id="ARBA00022741"/>
    </source>
</evidence>
<dbReference type="InterPro" id="IPR033709">
    <property type="entry name" value="Anticodon_Ile_ABEc"/>
</dbReference>
<dbReference type="Proteomes" id="UP001595906">
    <property type="component" value="Unassembled WGS sequence"/>
</dbReference>
<reference evidence="12" key="1">
    <citation type="journal article" date="2019" name="Int. J. Syst. Evol. Microbiol.">
        <title>The Global Catalogue of Microorganisms (GCM) 10K type strain sequencing project: providing services to taxonomists for standard genome sequencing and annotation.</title>
        <authorList>
            <consortium name="The Broad Institute Genomics Platform"/>
            <consortium name="The Broad Institute Genome Sequencing Center for Infectious Disease"/>
            <person name="Wu L."/>
            <person name="Ma J."/>
        </authorList>
    </citation>
    <scope>NUCLEOTIDE SEQUENCE [LARGE SCALE GENOMIC DNA]</scope>
    <source>
        <strain evidence="12">CECT 8010</strain>
    </source>
</reference>
<dbReference type="HAMAP" id="MF_02003">
    <property type="entry name" value="Ile_tRNA_synth_type2"/>
    <property type="match status" value="1"/>
</dbReference>
<dbReference type="Gene3D" id="1.10.730.10">
    <property type="entry name" value="Isoleucyl-tRNA Synthetase, Domain 1"/>
    <property type="match status" value="1"/>
</dbReference>
<feature type="short sequence motif" description="'HIGH' region" evidence="8">
    <location>
        <begin position="50"/>
        <end position="60"/>
    </location>
</feature>
<dbReference type="RefSeq" id="WP_379012549.1">
    <property type="nucleotide sequence ID" value="NZ_JBHSDC010000003.1"/>
</dbReference>
<comment type="subcellular location">
    <subcellularLocation>
        <location evidence="8">Cytoplasm</location>
    </subcellularLocation>
</comment>
<dbReference type="InterPro" id="IPR002301">
    <property type="entry name" value="Ile-tRNA-ligase"/>
</dbReference>
<comment type="subunit">
    <text evidence="8">Monomer.</text>
</comment>
<comment type="caution">
    <text evidence="11">The sequence shown here is derived from an EMBL/GenBank/DDBJ whole genome shotgun (WGS) entry which is preliminary data.</text>
</comment>
<dbReference type="PANTHER" id="PTHR42780">
    <property type="entry name" value="SOLEUCYL-TRNA SYNTHETASE"/>
    <property type="match status" value="1"/>
</dbReference>
<dbReference type="EC" id="6.1.1.5" evidence="8"/>
<keyword evidence="8" id="KW-0963">Cytoplasm</keyword>
<keyword evidence="12" id="KW-1185">Reference proteome</keyword>
<dbReference type="InterPro" id="IPR009080">
    <property type="entry name" value="tRNAsynth_Ia_anticodon-bd"/>
</dbReference>
<dbReference type="Pfam" id="PF00133">
    <property type="entry name" value="tRNA-synt_1"/>
    <property type="match status" value="1"/>
</dbReference>
<evidence type="ECO:0000313" key="12">
    <source>
        <dbReference type="Proteomes" id="UP001595906"/>
    </source>
</evidence>
<comment type="similarity">
    <text evidence="8">Belongs to the class-I aminoacyl-tRNA synthetase family. IleS type 2 subfamily.</text>
</comment>
<dbReference type="PRINTS" id="PR00984">
    <property type="entry name" value="TRNASYNTHILE"/>
</dbReference>
<name>A0ABV8PT31_9BACT</name>
<dbReference type="SUPFAM" id="SSF52374">
    <property type="entry name" value="Nucleotidylyl transferase"/>
    <property type="match status" value="1"/>
</dbReference>
<accession>A0ABV8PT31</accession>
<evidence type="ECO:0000259" key="10">
    <source>
        <dbReference type="Pfam" id="PF08264"/>
    </source>
</evidence>
<organism evidence="11 12">
    <name type="scientific">Parasediminibacterium paludis</name>
    <dbReference type="NCBI Taxonomy" id="908966"/>
    <lineage>
        <taxon>Bacteria</taxon>
        <taxon>Pseudomonadati</taxon>
        <taxon>Bacteroidota</taxon>
        <taxon>Chitinophagia</taxon>
        <taxon>Chitinophagales</taxon>
        <taxon>Chitinophagaceae</taxon>
        <taxon>Parasediminibacterium</taxon>
    </lineage>
</organism>
<dbReference type="InterPro" id="IPR014729">
    <property type="entry name" value="Rossmann-like_a/b/a_fold"/>
</dbReference>
<dbReference type="GO" id="GO:0004822">
    <property type="term" value="F:isoleucine-tRNA ligase activity"/>
    <property type="evidence" value="ECO:0007669"/>
    <property type="project" value="UniProtKB-EC"/>
</dbReference>
<comment type="domain">
    <text evidence="8">IleRS has two distinct active sites: one for aminoacylation and one for editing. The misactivated valine is translocated from the active site to the editing site, which sterically excludes the correctly activated isoleucine. The single editing site contains two valyl binding pockets, one specific for each substrate (Val-AMP or Val-tRNA(Ile)).</text>
</comment>
<keyword evidence="1 8" id="KW-0436">Ligase</keyword>
<keyword evidence="8" id="KW-0479">Metal-binding</keyword>
<feature type="domain" description="Methionyl/Valyl/Leucyl/Isoleucyl-tRNA synthetase anticodon-binding" evidence="10">
    <location>
        <begin position="769"/>
        <end position="922"/>
    </location>
</feature>
<feature type="short sequence motif" description="'KMSKS' region" evidence="8">
    <location>
        <begin position="682"/>
        <end position="686"/>
    </location>
</feature>
<feature type="domain" description="Aminoacyl-tRNA synthetase class Ia" evidence="9">
    <location>
        <begin position="20"/>
        <end position="721"/>
    </location>
</feature>
<evidence type="ECO:0000313" key="11">
    <source>
        <dbReference type="EMBL" id="MFC4231162.1"/>
    </source>
</evidence>
<keyword evidence="3 8" id="KW-0067">ATP-binding</keyword>
<comment type="cofactor">
    <cofactor evidence="8">
        <name>Zn(2+)</name>
        <dbReference type="ChEBI" id="CHEBI:29105"/>
    </cofactor>
</comment>
<sequence length="1135" mass="128504">MSVKYKEFSGLHLPSIEKEILAKWDENQAFEQSVALREGNEPFVFYEGPPSANGMPGIHHVISRTLKDLVCRYKTMQGFQVKRKGGWDTHGLPVELGVEKELGITKEDIGKKISVADYNQKCREAVLRYKNEWDNITKKMGYWVDLNSPYITFENNYIESLWWILSKLYDKGLLYESVSIQPYSPAAGTGLSSHELNQPGTYKDVKDTSAVVMFPLSIADTLMAGGKAVDLLKKINDILNADNNKEEAFLMAWTTTPWTLPSNLGLTVGPNIDYVLVKTFNPYLHTPVNVILAKALLGKYFKPEGENGDFENYNEGVKLLPWKILAAFKGSDLEGLRYEQLMPFEANSLEAILAITPNAEPFKVIVGDFVTTEDGTGIVHTAPAFGADDFKVGQKNNIGILTMVDKQGKFVDGLGEFSGRYVKNYKDEKAYVDVNVDICVKLKLENRAFKIEKYEHSYPHCWRTDKPILYYPLDAWFIKTTALKDRMVELNKTINWKPKSTGEGRFGNWLENMVDWNLSRSRYWGTPLPVWRTEDGEEEVCIGSIAQLQSLIHKDSPVQTVTDLHKPQVDEVILTSPSGKPMKRVSDLVDVWFDSGAMPYAQQHFPFENKELFAQNYPADFIAEGVDQTRGWFYTLHAIGSLIKESVIEELEKAGLPTDKVDGRAYKTVVSNGLVLDKNGNKMSKRLGNVVNPFETIDKFGADATRWYLITNASPWDNLKFDINGIQEVQRKFFGTLYNTYQFFVLYANVDGFAFKEAYIPLAERPEIDRWILSSLNTLIKKVTDAMNDYEPTQAGRLMEEFVDEHLSNWYVRLCRRRFWKGDYEADKISAYQTLYECLETLTRLMAPISPFFSDAVFNNLNAVSGRFSVKSVHHVLYPTYNAASVDAALEERMQLAQDVCSLVLSLRKKVNIKVRQPLQKVLIPVLNPAMKLQLEKIEDLIKAEVNVKELAYITETEGIIKKKIKANFKTLGAKLGANMKAAAAAIAGFSQHQIAEIEQKGVIELEISNIKYEILGADVEITAEDIPGWSVASKGSLTVALDITITEDLQNEGNARELVNRVQNIRKDNGFELTDRIFVNLLDNAAFKSSIINYNDYICREILAESITWVADMQDGIEIEVNDQMLKIRITKKG</sequence>
<evidence type="ECO:0000256" key="4">
    <source>
        <dbReference type="ARBA" id="ARBA00022917"/>
    </source>
</evidence>
<gene>
    <name evidence="8 11" type="primary">ileS</name>
    <name evidence="11" type="ORF">ACFOW1_04630</name>
</gene>
<dbReference type="Gene3D" id="3.40.50.620">
    <property type="entry name" value="HUPs"/>
    <property type="match status" value="2"/>
</dbReference>
<dbReference type="InterPro" id="IPR023586">
    <property type="entry name" value="Ile-tRNA-ligase_type2"/>
</dbReference>